<evidence type="ECO:0000256" key="2">
    <source>
        <dbReference type="ARBA" id="ARBA00022729"/>
    </source>
</evidence>
<dbReference type="AlphaFoldDB" id="A0A5S3X4R8"/>
<feature type="domain" description="Solute-binding protein family 3/N-terminal" evidence="3">
    <location>
        <begin position="43"/>
        <end position="270"/>
    </location>
</feature>
<reference evidence="5" key="2">
    <citation type="submission" date="2019-06" db="EMBL/GenBank/DDBJ databases">
        <title>Co-occurence of chitin degradation, pigmentation and bioactivity in marine Pseudoalteromonas.</title>
        <authorList>
            <person name="Sonnenschein E.C."/>
            <person name="Bech P.K."/>
        </authorList>
    </citation>
    <scope>NUCLEOTIDE SEQUENCE [LARGE SCALE GENOMIC DNA]</scope>
    <source>
        <strain evidence="5">S2599</strain>
    </source>
</reference>
<comment type="caution">
    <text evidence="4">The sequence shown here is derived from an EMBL/GenBank/DDBJ whole genome shotgun (WGS) entry which is preliminary data.</text>
</comment>
<dbReference type="PANTHER" id="PTHR35936">
    <property type="entry name" value="MEMBRANE-BOUND LYTIC MUREIN TRANSGLYCOSYLASE F"/>
    <property type="match status" value="1"/>
</dbReference>
<name>A0A5S3X4R8_9GAMM</name>
<dbReference type="InterPro" id="IPR001638">
    <property type="entry name" value="Solute-binding_3/MltF_N"/>
</dbReference>
<organism evidence="4 5">
    <name type="scientific">Pseudoalteromonas rubra</name>
    <dbReference type="NCBI Taxonomy" id="43658"/>
    <lineage>
        <taxon>Bacteria</taxon>
        <taxon>Pseudomonadati</taxon>
        <taxon>Pseudomonadota</taxon>
        <taxon>Gammaproteobacteria</taxon>
        <taxon>Alteromonadales</taxon>
        <taxon>Pseudoalteromonadaceae</taxon>
        <taxon>Pseudoalteromonas</taxon>
    </lineage>
</organism>
<dbReference type="Pfam" id="PF00497">
    <property type="entry name" value="SBP_bac_3"/>
    <property type="match status" value="1"/>
</dbReference>
<dbReference type="SUPFAM" id="SSF53850">
    <property type="entry name" value="Periplasmic binding protein-like II"/>
    <property type="match status" value="1"/>
</dbReference>
<dbReference type="Gene3D" id="3.40.190.10">
    <property type="entry name" value="Periplasmic binding protein-like II"/>
    <property type="match status" value="2"/>
</dbReference>
<keyword evidence="2" id="KW-0732">Signal</keyword>
<evidence type="ECO:0000259" key="3">
    <source>
        <dbReference type="SMART" id="SM00062"/>
    </source>
</evidence>
<protein>
    <submittedName>
        <fullName evidence="4">Amino acid ABC transporter substrate-binding protein</fullName>
    </submittedName>
</protein>
<evidence type="ECO:0000313" key="4">
    <source>
        <dbReference type="EMBL" id="TMP39587.1"/>
    </source>
</evidence>
<comment type="similarity">
    <text evidence="1">Belongs to the bacterial solute-binding protein 3 family.</text>
</comment>
<sequence length="291" mass="33082">MLSCLQGIADSPTRDGAIMTCRVLLHFFALLCLLGASVPEERVIKLVTLEYPPYEFQGKNGPSGIAVELVREVFKRMEQPYTIDILPWGRAIREVETGRYDGIFTIYKTPQRLKFLDYADEVLIEQSIALFTLRKNNIHFDGRLNSLAPYRIGVMHKVSYGSEIDKAIGTGVFESVVTTDTGRRSFELLLAGRVEVVIINKLGALEIIKQLGIEELVAEVPSYRYEIPSFIAFSMAKALDKTRLEVEQTLREIKKDGTYDKILQEYLKHYNKEESIYDTSPQTGKDVEERS</sequence>
<reference evidence="4 5" key="1">
    <citation type="submission" date="2018-01" db="EMBL/GenBank/DDBJ databases">
        <authorList>
            <person name="Paulsen S."/>
            <person name="Gram L.K."/>
        </authorList>
    </citation>
    <scope>NUCLEOTIDE SEQUENCE [LARGE SCALE GENOMIC DNA]</scope>
    <source>
        <strain evidence="4 5">S2599</strain>
    </source>
</reference>
<dbReference type="SMART" id="SM00062">
    <property type="entry name" value="PBPb"/>
    <property type="match status" value="1"/>
</dbReference>
<dbReference type="EMBL" id="PNCJ01000005">
    <property type="protein sequence ID" value="TMP39587.1"/>
    <property type="molecule type" value="Genomic_DNA"/>
</dbReference>
<proteinExistence type="inferred from homology"/>
<dbReference type="OrthoDB" id="7354650at2"/>
<dbReference type="PANTHER" id="PTHR35936:SF25">
    <property type="entry name" value="ABC TRANSPORTER SUBSTRATE-BINDING PROTEIN"/>
    <property type="match status" value="1"/>
</dbReference>
<evidence type="ECO:0000256" key="1">
    <source>
        <dbReference type="ARBA" id="ARBA00010333"/>
    </source>
</evidence>
<gene>
    <name evidence="4" type="ORF">CWB98_03090</name>
</gene>
<evidence type="ECO:0000313" key="5">
    <source>
        <dbReference type="Proteomes" id="UP000306719"/>
    </source>
</evidence>
<dbReference type="Proteomes" id="UP000306719">
    <property type="component" value="Unassembled WGS sequence"/>
</dbReference>
<accession>A0A5S3X4R8</accession>